<gene>
    <name evidence="1" type="ORF">V2H45_25295</name>
</gene>
<accession>A0AAW9QAN8</accession>
<evidence type="ECO:0000313" key="2">
    <source>
        <dbReference type="Proteomes" id="UP001333818"/>
    </source>
</evidence>
<protein>
    <submittedName>
        <fullName evidence="1">Uncharacterized protein</fullName>
    </submittedName>
</protein>
<sequence>MRKLRSLLALFLVGLLTSLLWGNSALALNSTNLRSAIAPNSLDIDRKIIAFQPSSSRQKYLQQLEESDRYYQQGAIANAQKIQKEVKEPFANTGSGRRTPIDNPDQLTGGAKVYYREGKAGLEQGLSIKALVPLQRLSVDYPEFVLGHLMLAQAARKFSDDDAKAALKKSKIEVELEALERGSSLFPDRKDLLDARIKALVSYEKFIEASVTARQFAVLFPDDPDRGRYLKLADEYLDKHRQGIKDRIVGAAALSALSGNLQAIVQVIAILSRSESDFGAQAVEEFQQVNQLVTDPEVLSYVNRIGQKIAKTMGRNEFQYEFYVYKDDRDINRVVGK</sequence>
<dbReference type="AlphaFoldDB" id="A0AAW9QAN8"/>
<name>A0AAW9QAN8_9CYAN</name>
<evidence type="ECO:0000313" key="1">
    <source>
        <dbReference type="EMBL" id="MEE3720058.1"/>
    </source>
</evidence>
<keyword evidence="2" id="KW-1185">Reference proteome</keyword>
<reference evidence="1" key="1">
    <citation type="submission" date="2024-01" db="EMBL/GenBank/DDBJ databases">
        <title>Bank of Algae and Cyanobacteria of the Azores (BACA) strain genomes.</title>
        <authorList>
            <person name="Luz R."/>
            <person name="Cordeiro R."/>
            <person name="Fonseca A."/>
            <person name="Goncalves V."/>
        </authorList>
    </citation>
    <scope>NUCLEOTIDE SEQUENCE</scope>
    <source>
        <strain evidence="1">BACA0141</strain>
    </source>
</reference>
<proteinExistence type="predicted"/>
<organism evidence="1 2">
    <name type="scientific">Tumidithrix elongata BACA0141</name>
    <dbReference type="NCBI Taxonomy" id="2716417"/>
    <lineage>
        <taxon>Bacteria</taxon>
        <taxon>Bacillati</taxon>
        <taxon>Cyanobacteriota</taxon>
        <taxon>Cyanophyceae</taxon>
        <taxon>Pseudanabaenales</taxon>
        <taxon>Pseudanabaenaceae</taxon>
        <taxon>Tumidithrix</taxon>
        <taxon>Tumidithrix elongata</taxon>
    </lineage>
</organism>
<dbReference type="EMBL" id="JAZBJZ010000223">
    <property type="protein sequence ID" value="MEE3720058.1"/>
    <property type="molecule type" value="Genomic_DNA"/>
</dbReference>
<dbReference type="RefSeq" id="WP_330486498.1">
    <property type="nucleotide sequence ID" value="NZ_JAZBJZ010000223.1"/>
</dbReference>
<comment type="caution">
    <text evidence="1">The sequence shown here is derived from an EMBL/GenBank/DDBJ whole genome shotgun (WGS) entry which is preliminary data.</text>
</comment>
<dbReference type="Proteomes" id="UP001333818">
    <property type="component" value="Unassembled WGS sequence"/>
</dbReference>